<evidence type="ECO:0000256" key="3">
    <source>
        <dbReference type="ARBA" id="ARBA00023204"/>
    </source>
</evidence>
<reference evidence="5 6" key="1">
    <citation type="submission" date="2019-03" db="EMBL/GenBank/DDBJ databases">
        <title>Characterization of a novel Mycoplasma cynos real-time PCR assay.</title>
        <authorList>
            <person name="Tallmadge R.L."/>
            <person name="Mitchell P.K."/>
            <person name="Goodman L."/>
        </authorList>
    </citation>
    <scope>NUCLEOTIDE SEQUENCE [LARGE SCALE GENOMIC DNA]</scope>
    <source>
        <strain evidence="5 6">1642</strain>
    </source>
</reference>
<keyword evidence="6" id="KW-1185">Reference proteome</keyword>
<dbReference type="Pfam" id="PF11967">
    <property type="entry name" value="RecO_N"/>
    <property type="match status" value="1"/>
</dbReference>
<dbReference type="Pfam" id="PF02565">
    <property type="entry name" value="RecO_C"/>
    <property type="match status" value="1"/>
</dbReference>
<proteinExistence type="predicted"/>
<dbReference type="NCBIfam" id="TIGR00613">
    <property type="entry name" value="reco"/>
    <property type="match status" value="1"/>
</dbReference>
<keyword evidence="1" id="KW-0227">DNA damage</keyword>
<dbReference type="GO" id="GO:0043590">
    <property type="term" value="C:bacterial nucleoid"/>
    <property type="evidence" value="ECO:0007669"/>
    <property type="project" value="TreeGrafter"/>
</dbReference>
<name>A0A507SQM7_9BACT</name>
<dbReference type="PANTHER" id="PTHR33991">
    <property type="entry name" value="DNA REPAIR PROTEIN RECO"/>
    <property type="match status" value="1"/>
</dbReference>
<feature type="domain" description="DNA replication/recombination mediator RecO N-terminal" evidence="4">
    <location>
        <begin position="6"/>
        <end position="86"/>
    </location>
</feature>
<dbReference type="PANTHER" id="PTHR33991:SF1">
    <property type="entry name" value="DNA REPAIR PROTEIN RECO"/>
    <property type="match status" value="1"/>
</dbReference>
<dbReference type="EMBL" id="SMDN01000002">
    <property type="protein sequence ID" value="TQC54100.1"/>
    <property type="molecule type" value="Genomic_DNA"/>
</dbReference>
<gene>
    <name evidence="5" type="primary">recO</name>
    <name evidence="5" type="ORF">E1I18_00650</name>
</gene>
<keyword evidence="2" id="KW-0233">DNA recombination</keyword>
<evidence type="ECO:0000313" key="5">
    <source>
        <dbReference type="EMBL" id="TQC54100.1"/>
    </source>
</evidence>
<dbReference type="InterPro" id="IPR037278">
    <property type="entry name" value="ARFGAP/RecO"/>
</dbReference>
<dbReference type="InterPro" id="IPR003717">
    <property type="entry name" value="RecO"/>
</dbReference>
<evidence type="ECO:0000256" key="2">
    <source>
        <dbReference type="ARBA" id="ARBA00023172"/>
    </source>
</evidence>
<dbReference type="OrthoDB" id="404042at2"/>
<organism evidence="5 6">
    <name type="scientific">Mycoplasmopsis mucosicanis</name>
    <dbReference type="NCBI Taxonomy" id="458208"/>
    <lineage>
        <taxon>Bacteria</taxon>
        <taxon>Bacillati</taxon>
        <taxon>Mycoplasmatota</taxon>
        <taxon>Mycoplasmoidales</taxon>
        <taxon>Metamycoplasmataceae</taxon>
        <taxon>Mycoplasmopsis</taxon>
    </lineage>
</organism>
<evidence type="ECO:0000259" key="4">
    <source>
        <dbReference type="Pfam" id="PF11967"/>
    </source>
</evidence>
<comment type="caution">
    <text evidence="5">The sequence shown here is derived from an EMBL/GenBank/DDBJ whole genome shotgun (WGS) entry which is preliminary data.</text>
</comment>
<accession>A0A507SQM7</accession>
<dbReference type="GO" id="GO:0006310">
    <property type="term" value="P:DNA recombination"/>
    <property type="evidence" value="ECO:0007669"/>
    <property type="project" value="UniProtKB-KW"/>
</dbReference>
<sequence length="232" mass="26833">MYILIMAETIEKAIVLQIIDSNTGANDSFVDFFTQKRQFRLLAKGINTPQSKNRANLQIGAIVEIEYFKARGYNSIGKLKKAHLLEGIDFSNRFNLKFTQKAINLLLKIRSKTFKVFNAYEQVLKRLGEGINKKLFLFLLAQCLDSYGIQPIKDRCCECSRSNNLCDFSFYKGGFLCAEHTKNVRWNKELKAIYFMFNDFEKYLLMANDAIVDNVLFELLDHYNSNGIILDL</sequence>
<dbReference type="GO" id="GO:0006302">
    <property type="term" value="P:double-strand break repair"/>
    <property type="evidence" value="ECO:0007669"/>
    <property type="project" value="TreeGrafter"/>
</dbReference>
<dbReference type="InterPro" id="IPR022572">
    <property type="entry name" value="DNA_rep/recomb_RecO_N"/>
</dbReference>
<protein>
    <submittedName>
        <fullName evidence="5">DNA repair protein RecO</fullName>
    </submittedName>
</protein>
<keyword evidence="3" id="KW-0234">DNA repair</keyword>
<dbReference type="AlphaFoldDB" id="A0A507SQM7"/>
<evidence type="ECO:0000313" key="6">
    <source>
        <dbReference type="Proteomes" id="UP000320801"/>
    </source>
</evidence>
<evidence type="ECO:0000256" key="1">
    <source>
        <dbReference type="ARBA" id="ARBA00022763"/>
    </source>
</evidence>
<dbReference type="Gene3D" id="2.40.50.140">
    <property type="entry name" value="Nucleic acid-binding proteins"/>
    <property type="match status" value="1"/>
</dbReference>
<dbReference type="Proteomes" id="UP000320801">
    <property type="component" value="Unassembled WGS sequence"/>
</dbReference>
<dbReference type="SUPFAM" id="SSF57863">
    <property type="entry name" value="ArfGap/RecO-like zinc finger"/>
    <property type="match status" value="1"/>
</dbReference>
<dbReference type="InterPro" id="IPR012340">
    <property type="entry name" value="NA-bd_OB-fold"/>
</dbReference>